<evidence type="ECO:0000259" key="2">
    <source>
        <dbReference type="PROSITE" id="PS00028"/>
    </source>
</evidence>
<evidence type="ECO:0000313" key="3">
    <source>
        <dbReference type="EMBL" id="OHS93059.1"/>
    </source>
</evidence>
<dbReference type="AlphaFoldDB" id="A0A1J4J5Y4"/>
<protein>
    <recommendedName>
        <fullName evidence="2">C2H2-type domain-containing protein</fullName>
    </recommendedName>
</protein>
<feature type="compositionally biased region" description="Low complexity" evidence="1">
    <location>
        <begin position="643"/>
        <end position="658"/>
    </location>
</feature>
<keyword evidence="4" id="KW-1185">Reference proteome</keyword>
<feature type="compositionally biased region" description="Acidic residues" evidence="1">
    <location>
        <begin position="312"/>
        <end position="328"/>
    </location>
</feature>
<feature type="compositionally biased region" description="Low complexity" evidence="1">
    <location>
        <begin position="513"/>
        <end position="550"/>
    </location>
</feature>
<feature type="compositionally biased region" description="Basic residues" evidence="1">
    <location>
        <begin position="675"/>
        <end position="689"/>
    </location>
</feature>
<organism evidence="3 4">
    <name type="scientific">Tritrichomonas foetus</name>
    <dbReference type="NCBI Taxonomy" id="1144522"/>
    <lineage>
        <taxon>Eukaryota</taxon>
        <taxon>Metamonada</taxon>
        <taxon>Parabasalia</taxon>
        <taxon>Tritrichomonadida</taxon>
        <taxon>Tritrichomonadidae</taxon>
        <taxon>Tritrichomonas</taxon>
    </lineage>
</organism>
<reference evidence="3" key="1">
    <citation type="submission" date="2016-10" db="EMBL/GenBank/DDBJ databases">
        <authorList>
            <person name="Benchimol M."/>
            <person name="Almeida L.G."/>
            <person name="Vasconcelos A.T."/>
            <person name="Perreira-Neves A."/>
            <person name="Rosa I.A."/>
            <person name="Tasca T."/>
            <person name="Bogo M.R."/>
            <person name="de Souza W."/>
        </authorList>
    </citation>
    <scope>NUCLEOTIDE SEQUENCE [LARGE SCALE GENOMIC DNA]</scope>
    <source>
        <strain evidence="3">K</strain>
    </source>
</reference>
<name>A0A1J4J5Y4_9EUKA</name>
<feature type="compositionally biased region" description="Polar residues" evidence="1">
    <location>
        <begin position="235"/>
        <end position="249"/>
    </location>
</feature>
<proteinExistence type="predicted"/>
<feature type="compositionally biased region" description="Polar residues" evidence="1">
    <location>
        <begin position="551"/>
        <end position="560"/>
    </location>
</feature>
<dbReference type="EMBL" id="MLAK01001437">
    <property type="protein sequence ID" value="OHS93059.1"/>
    <property type="molecule type" value="Genomic_DNA"/>
</dbReference>
<dbReference type="InterPro" id="IPR013087">
    <property type="entry name" value="Znf_C2H2_type"/>
</dbReference>
<dbReference type="PROSITE" id="PS00028">
    <property type="entry name" value="ZINC_FINGER_C2H2_1"/>
    <property type="match status" value="1"/>
</dbReference>
<feature type="compositionally biased region" description="Polar residues" evidence="1">
    <location>
        <begin position="393"/>
        <end position="414"/>
    </location>
</feature>
<feature type="compositionally biased region" description="Polar residues" evidence="1">
    <location>
        <begin position="289"/>
        <end position="311"/>
    </location>
</feature>
<dbReference type="VEuPathDB" id="TrichDB:TRFO_12072"/>
<feature type="region of interest" description="Disordered" evidence="1">
    <location>
        <begin position="513"/>
        <end position="689"/>
    </location>
</feature>
<sequence>MKKRVTRSQSFENYDISPALSGVDALDWELIENVNPTKLCQKDGLKTMKTIAYQFITMKSVPLRNSKLVIKLLQILQVIIEFFLKKKDVFESDANPYDRSLNYMFDDSNLSNSYNNVYNQNNHKVIIGVQCPLCSKLFKSIHYVDKHIGKVHPNIFHIWENLRKLSSTNSSLNEQKVYEGFRNNFSRRRRNSSVYYNQPILPNHENMTDLRSITKEEPTGNIQTARLYNSMNSLQKMNSNSDSENNHSQPFERRSFRNIQSKKALPKRRPDSFNAGNKKPLIPLLNLSQVNSNNPINFDNQANKFNSSDNYSEVEENSEHNEFDDELNETIKTKTDFPKQSFNNEQRPLSARSRLNQINRGSRSSMPIVDNSHTFSPPKEEEYQKSVRRHSRATSMANSPFSDSQTMAAPNSPSEIIVPRKPSETPSVRRVIPVPVTSRDKKPTEIINDNFLTPVASPNCDENNRKNLENNNGALGIVNRSDFSPPPKTNNPISPFVFVDSDTDESCSDEITVTTHNNTNNNNINNCTNNSTNNNNINSNSNGSFTMSSSGVNDSGNATNKTLSEVSSVSKKETKKEKKKEFNIHQKNDENNQKIEKNENESHSTLSNSPSARKRKRRKDNEPQKMTEITIKKVGVDEDLLMESVSSINSESENGVEVDFNPKKKVSDTGNTSVRQKRKRRKSKANLNE</sequence>
<feature type="compositionally biased region" description="Polar residues" evidence="1">
    <location>
        <begin position="338"/>
        <end position="375"/>
    </location>
</feature>
<feature type="domain" description="C2H2-type" evidence="2">
    <location>
        <begin position="131"/>
        <end position="152"/>
    </location>
</feature>
<dbReference type="Proteomes" id="UP000179807">
    <property type="component" value="Unassembled WGS sequence"/>
</dbReference>
<dbReference type="RefSeq" id="XP_068346196.1">
    <property type="nucleotide sequence ID" value="XM_068496408.1"/>
</dbReference>
<comment type="caution">
    <text evidence="3">The sequence shown here is derived from an EMBL/GenBank/DDBJ whole genome shotgun (WGS) entry which is preliminary data.</text>
</comment>
<feature type="region of interest" description="Disordered" evidence="1">
    <location>
        <begin position="235"/>
        <end position="277"/>
    </location>
</feature>
<feature type="region of interest" description="Disordered" evidence="1">
    <location>
        <begin position="289"/>
        <end position="424"/>
    </location>
</feature>
<evidence type="ECO:0000313" key="4">
    <source>
        <dbReference type="Proteomes" id="UP000179807"/>
    </source>
</evidence>
<accession>A0A1J4J5Y4</accession>
<feature type="compositionally biased region" description="Basic and acidic residues" evidence="1">
    <location>
        <begin position="570"/>
        <end position="602"/>
    </location>
</feature>
<feature type="compositionally biased region" description="Basic and acidic residues" evidence="1">
    <location>
        <begin position="619"/>
        <end position="636"/>
    </location>
</feature>
<evidence type="ECO:0000256" key="1">
    <source>
        <dbReference type="SAM" id="MobiDB-lite"/>
    </source>
</evidence>
<gene>
    <name evidence="3" type="ORF">TRFO_12072</name>
</gene>
<dbReference type="GeneID" id="94831112"/>